<proteinExistence type="predicted"/>
<evidence type="ECO:0000313" key="2">
    <source>
        <dbReference type="EMBL" id="TQD86238.1"/>
    </source>
</evidence>
<evidence type="ECO:0000256" key="1">
    <source>
        <dbReference type="SAM" id="MobiDB-lite"/>
    </source>
</evidence>
<reference evidence="2 3" key="1">
    <citation type="journal article" date="2019" name="G3 (Bethesda)">
        <title>Sequencing of a Wild Apple (Malus baccata) Genome Unravels the Differences Between Cultivated and Wild Apple Species Regarding Disease Resistance and Cold Tolerance.</title>
        <authorList>
            <person name="Chen X."/>
        </authorList>
    </citation>
    <scope>NUCLEOTIDE SEQUENCE [LARGE SCALE GENOMIC DNA]</scope>
    <source>
        <strain evidence="3">cv. Shandingzi</strain>
        <tissue evidence="2">Leaves</tissue>
    </source>
</reference>
<evidence type="ECO:0000313" key="3">
    <source>
        <dbReference type="Proteomes" id="UP000315295"/>
    </source>
</evidence>
<keyword evidence="3" id="KW-1185">Reference proteome</keyword>
<accession>A0A540LID3</accession>
<gene>
    <name evidence="2" type="ORF">C1H46_028208</name>
</gene>
<sequence length="104" mass="11638">MPPSIEALAMAGADYLKCGITLKELDRNDSESPPSHLLVDAYQSDMDFLNSLSQSPSNSPSQKGCNVEYYNEERKDGGNQLKRFEEVKSSHEKRDVDTRKISVV</sequence>
<protein>
    <submittedName>
        <fullName evidence="2">Uncharacterized protein</fullName>
    </submittedName>
</protein>
<comment type="caution">
    <text evidence="2">The sequence shown here is derived from an EMBL/GenBank/DDBJ whole genome shotgun (WGS) entry which is preliminary data.</text>
</comment>
<dbReference type="Proteomes" id="UP000315295">
    <property type="component" value="Unassembled WGS sequence"/>
</dbReference>
<name>A0A540LID3_MALBA</name>
<feature type="region of interest" description="Disordered" evidence="1">
    <location>
        <begin position="74"/>
        <end position="104"/>
    </location>
</feature>
<dbReference type="AlphaFoldDB" id="A0A540LID3"/>
<dbReference type="EMBL" id="VIEB01000572">
    <property type="protein sequence ID" value="TQD86238.1"/>
    <property type="molecule type" value="Genomic_DNA"/>
</dbReference>
<organism evidence="2 3">
    <name type="scientific">Malus baccata</name>
    <name type="common">Siberian crab apple</name>
    <name type="synonym">Pyrus baccata</name>
    <dbReference type="NCBI Taxonomy" id="106549"/>
    <lineage>
        <taxon>Eukaryota</taxon>
        <taxon>Viridiplantae</taxon>
        <taxon>Streptophyta</taxon>
        <taxon>Embryophyta</taxon>
        <taxon>Tracheophyta</taxon>
        <taxon>Spermatophyta</taxon>
        <taxon>Magnoliopsida</taxon>
        <taxon>eudicotyledons</taxon>
        <taxon>Gunneridae</taxon>
        <taxon>Pentapetalae</taxon>
        <taxon>rosids</taxon>
        <taxon>fabids</taxon>
        <taxon>Rosales</taxon>
        <taxon>Rosaceae</taxon>
        <taxon>Amygdaloideae</taxon>
        <taxon>Maleae</taxon>
        <taxon>Malus</taxon>
    </lineage>
</organism>